<keyword evidence="5" id="KW-0411">Iron-sulfur</keyword>
<evidence type="ECO:0000256" key="1">
    <source>
        <dbReference type="ARBA" id="ARBA00022485"/>
    </source>
</evidence>
<sequence>MIETTIIGLGARGDGIAEIEGARIHIPFALPGERVQLSRDGARGTLEALLTTAPERIAPFCPYFGSCGGCQLQHLAPSTQLAFKHGLVVDALTRAGLDTEIAPTLPALGGRQRATLHVRDGKAGYMRPRSHDILDIEACPILVPSLAGVPAMARAFGRLAGDCEVHAVMADGIDLAIRAKRRIKPEMLVALVRKLPGVARLAFNGEVVYQNAEPFYTIGRARVPLPVEGFLQPSREGEAALAGLVIAALPRAKRVADLFSGIGTFALRIAETAQVYAADGEKSAILALERAVRHTSGLKKVTAKARDLFREPLVPVELKDFDAVVFDPPRAGAEAQARELARSKVPLVVGVSCDPVTFARDAQILIAGGYRLTRVTPVDQFAHSPHVELVGIFER</sequence>
<dbReference type="Gene3D" id="3.40.50.150">
    <property type="entry name" value="Vaccinia Virus protein VP39"/>
    <property type="match status" value="1"/>
</dbReference>
<dbReference type="GO" id="GO:0070475">
    <property type="term" value="P:rRNA base methylation"/>
    <property type="evidence" value="ECO:0007669"/>
    <property type="project" value="TreeGrafter"/>
</dbReference>
<keyword evidence="1" id="KW-0479">Metal-binding</keyword>
<dbReference type="OrthoDB" id="9804590at2"/>
<dbReference type="PROSITE" id="PS51687">
    <property type="entry name" value="SAM_MT_RNA_M5U"/>
    <property type="match status" value="1"/>
</dbReference>
<evidence type="ECO:0000256" key="4">
    <source>
        <dbReference type="ARBA" id="ARBA00022691"/>
    </source>
</evidence>
<dbReference type="SUPFAM" id="SSF53335">
    <property type="entry name" value="S-adenosyl-L-methionine-dependent methyltransferases"/>
    <property type="match status" value="1"/>
</dbReference>
<keyword evidence="3 6" id="KW-0808">Transferase</keyword>
<dbReference type="PANTHER" id="PTHR11061">
    <property type="entry name" value="RNA M5U METHYLTRANSFERASE"/>
    <property type="match status" value="1"/>
</dbReference>
<dbReference type="Pfam" id="PF05958">
    <property type="entry name" value="tRNA_U5-meth_tr"/>
    <property type="match status" value="1"/>
</dbReference>
<feature type="binding site" evidence="6">
    <location>
        <position position="327"/>
    </location>
    <ligand>
        <name>S-adenosyl-L-methionine</name>
        <dbReference type="ChEBI" id="CHEBI:59789"/>
    </ligand>
</feature>
<dbReference type="PANTHER" id="PTHR11061:SF49">
    <property type="entry name" value="23S RRNA (URACIL(1939)-C(5))-METHYLTRANSFERASE RLMD"/>
    <property type="match status" value="1"/>
</dbReference>
<reference evidence="8 9" key="1">
    <citation type="submission" date="2016-11" db="EMBL/GenBank/DDBJ databases">
        <authorList>
            <person name="Jaros S."/>
            <person name="Januszkiewicz K."/>
            <person name="Wedrychowicz H."/>
        </authorList>
    </citation>
    <scope>NUCLEOTIDE SEQUENCE [LARGE SCALE GENOMIC DNA]</scope>
    <source>
        <strain evidence="8 9">ATCC 23634</strain>
    </source>
</reference>
<dbReference type="EMBL" id="FPKU01000002">
    <property type="protein sequence ID" value="SFZ85153.1"/>
    <property type="molecule type" value="Genomic_DNA"/>
</dbReference>
<accession>A0A1K2HYU5</accession>
<feature type="binding site" evidence="6">
    <location>
        <position position="279"/>
    </location>
    <ligand>
        <name>S-adenosyl-L-methionine</name>
        <dbReference type="ChEBI" id="CHEBI:59789"/>
    </ligand>
</feature>
<feature type="binding site" evidence="6">
    <location>
        <position position="259"/>
    </location>
    <ligand>
        <name>S-adenosyl-L-methionine</name>
        <dbReference type="ChEBI" id="CHEBI:59789"/>
    </ligand>
</feature>
<feature type="binding site" evidence="6">
    <location>
        <position position="232"/>
    </location>
    <ligand>
        <name>S-adenosyl-L-methionine</name>
        <dbReference type="ChEBI" id="CHEBI:59789"/>
    </ligand>
</feature>
<dbReference type="Gene3D" id="2.40.50.140">
    <property type="entry name" value="Nucleic acid-binding proteins"/>
    <property type="match status" value="1"/>
</dbReference>
<dbReference type="RefSeq" id="WP_072343179.1">
    <property type="nucleotide sequence ID" value="NZ_FPKU01000002.1"/>
</dbReference>
<keyword evidence="1" id="KW-0408">Iron</keyword>
<dbReference type="InterPro" id="IPR030390">
    <property type="entry name" value="MeTrfase_TrmA_AS"/>
</dbReference>
<dbReference type="AlphaFoldDB" id="A0A1K2HYU5"/>
<dbReference type="Proteomes" id="UP000183447">
    <property type="component" value="Unassembled WGS sequence"/>
</dbReference>
<dbReference type="GO" id="GO:0070041">
    <property type="term" value="F:rRNA (uridine-C5-)-methyltransferase activity"/>
    <property type="evidence" value="ECO:0007669"/>
    <property type="project" value="TreeGrafter"/>
</dbReference>
<name>A0A1K2HYU5_9HYPH</name>
<evidence type="ECO:0000313" key="8">
    <source>
        <dbReference type="EMBL" id="SFZ85153.1"/>
    </source>
</evidence>
<dbReference type="CDD" id="cd02440">
    <property type="entry name" value="AdoMet_MTases"/>
    <property type="match status" value="1"/>
</dbReference>
<keyword evidence="4 6" id="KW-0949">S-adenosyl-L-methionine</keyword>
<gene>
    <name evidence="8" type="ORF">SAMN02983003_2416</name>
</gene>
<dbReference type="InterPro" id="IPR012340">
    <property type="entry name" value="NA-bd_OB-fold"/>
</dbReference>
<dbReference type="InterPro" id="IPR010280">
    <property type="entry name" value="U5_MeTrfase_fam"/>
</dbReference>
<keyword evidence="2 6" id="KW-0489">Methyltransferase</keyword>
<keyword evidence="1" id="KW-0004">4Fe-4S</keyword>
<evidence type="ECO:0000256" key="7">
    <source>
        <dbReference type="PROSITE-ProRule" id="PRU10015"/>
    </source>
</evidence>
<dbReference type="SUPFAM" id="SSF50249">
    <property type="entry name" value="Nucleic acid-binding proteins"/>
    <property type="match status" value="1"/>
</dbReference>
<dbReference type="STRING" id="665118.SAMN02983003_2416"/>
<organism evidence="8 9">
    <name type="scientific">Devosia enhydra</name>
    <dbReference type="NCBI Taxonomy" id="665118"/>
    <lineage>
        <taxon>Bacteria</taxon>
        <taxon>Pseudomonadati</taxon>
        <taxon>Pseudomonadota</taxon>
        <taxon>Alphaproteobacteria</taxon>
        <taxon>Hyphomicrobiales</taxon>
        <taxon>Devosiaceae</taxon>
        <taxon>Devosia</taxon>
    </lineage>
</organism>
<feature type="active site" description="Nucleophile" evidence="6">
    <location>
        <position position="353"/>
    </location>
</feature>
<evidence type="ECO:0000256" key="5">
    <source>
        <dbReference type="ARBA" id="ARBA00023014"/>
    </source>
</evidence>
<dbReference type="InterPro" id="IPR029063">
    <property type="entry name" value="SAM-dependent_MTases_sf"/>
</dbReference>
<keyword evidence="9" id="KW-1185">Reference proteome</keyword>
<evidence type="ECO:0000256" key="2">
    <source>
        <dbReference type="ARBA" id="ARBA00022603"/>
    </source>
</evidence>
<dbReference type="PROSITE" id="PS01230">
    <property type="entry name" value="TRMA_1"/>
    <property type="match status" value="1"/>
</dbReference>
<evidence type="ECO:0000256" key="3">
    <source>
        <dbReference type="ARBA" id="ARBA00022679"/>
    </source>
</evidence>
<evidence type="ECO:0000256" key="6">
    <source>
        <dbReference type="PROSITE-ProRule" id="PRU01024"/>
    </source>
</evidence>
<protein>
    <submittedName>
        <fullName evidence="8">23S rRNA m(5)U-1939 methyltransferase</fullName>
    </submittedName>
</protein>
<dbReference type="GO" id="GO:0051539">
    <property type="term" value="F:4 iron, 4 sulfur cluster binding"/>
    <property type="evidence" value="ECO:0007669"/>
    <property type="project" value="UniProtKB-KW"/>
</dbReference>
<feature type="active site" evidence="7">
    <location>
        <position position="353"/>
    </location>
</feature>
<evidence type="ECO:0000313" key="9">
    <source>
        <dbReference type="Proteomes" id="UP000183447"/>
    </source>
</evidence>
<proteinExistence type="inferred from homology"/>
<dbReference type="Gene3D" id="2.40.50.1070">
    <property type="match status" value="1"/>
</dbReference>
<comment type="similarity">
    <text evidence="6">Belongs to the class I-like SAM-binding methyltransferase superfamily. RNA M5U methyltransferase family.</text>
</comment>